<name>A0A195FPC5_9HYME</name>
<accession>A0A195FPC5</accession>
<proteinExistence type="predicted"/>
<keyword evidence="1" id="KW-0732">Signal</keyword>
<dbReference type="AlphaFoldDB" id="A0A195FPC5"/>
<dbReference type="SUPFAM" id="SSF100910">
    <property type="entry name" value="Chemosensory protein Csp2"/>
    <property type="match status" value="2"/>
</dbReference>
<dbReference type="PANTHER" id="PTHR11257">
    <property type="entry name" value="CHEMOSENSORY PROTEIN-RELATED"/>
    <property type="match status" value="1"/>
</dbReference>
<evidence type="ECO:0000313" key="2">
    <source>
        <dbReference type="EMBL" id="KYN42162.1"/>
    </source>
</evidence>
<dbReference type="Gene3D" id="1.10.2080.10">
    <property type="entry name" value="Insect odorant-binding protein A10/Ejaculatory bulb-specific protein 3"/>
    <property type="match status" value="1"/>
</dbReference>
<dbReference type="InterPro" id="IPR036682">
    <property type="entry name" value="OS_D_A10/PebIII_sf"/>
</dbReference>
<dbReference type="InterPro" id="IPR005055">
    <property type="entry name" value="A10/PebIII"/>
</dbReference>
<dbReference type="Pfam" id="PF03392">
    <property type="entry name" value="OS-D"/>
    <property type="match status" value="2"/>
</dbReference>
<evidence type="ECO:0000313" key="3">
    <source>
        <dbReference type="Proteomes" id="UP000078541"/>
    </source>
</evidence>
<dbReference type="PANTHER" id="PTHR11257:SF13">
    <property type="entry name" value="GEO07322P1"/>
    <property type="match status" value="1"/>
</dbReference>
<sequence length="147" mass="17735">MIRLSYIVLIGIALVCVLAEEFYSDQYDNVDISRILQNDKLREEYYNCYMETGPCPTEDAKYFQEEGKREFYVYYENQYIRNFLYLILEVQSEVMQTNCKKCNERQKEMYAETTKWYTQNQPEKWEALMAKSVEDMKKKNAALKLLK</sequence>
<keyword evidence="3" id="KW-1185">Reference proteome</keyword>
<feature type="chain" id="PRO_5008271540" evidence="1">
    <location>
        <begin position="20"/>
        <end position="147"/>
    </location>
</feature>
<protein>
    <submittedName>
        <fullName evidence="2">Putative odorant-binding protein A10</fullName>
    </submittedName>
</protein>
<gene>
    <name evidence="2" type="ORF">ALC56_03300</name>
</gene>
<dbReference type="Proteomes" id="UP000078541">
    <property type="component" value="Unassembled WGS sequence"/>
</dbReference>
<reference evidence="2 3" key="1">
    <citation type="submission" date="2016-03" db="EMBL/GenBank/DDBJ databases">
        <title>Trachymyrmex septentrionalis WGS genome.</title>
        <authorList>
            <person name="Nygaard S."/>
            <person name="Hu H."/>
            <person name="Boomsma J."/>
            <person name="Zhang G."/>
        </authorList>
    </citation>
    <scope>NUCLEOTIDE SEQUENCE [LARGE SCALE GENOMIC DNA]</scope>
    <source>
        <strain evidence="2">Tsep2-gDNA-1</strain>
        <tissue evidence="2">Whole body</tissue>
    </source>
</reference>
<organism evidence="2 3">
    <name type="scientific">Trachymyrmex septentrionalis</name>
    <dbReference type="NCBI Taxonomy" id="34720"/>
    <lineage>
        <taxon>Eukaryota</taxon>
        <taxon>Metazoa</taxon>
        <taxon>Ecdysozoa</taxon>
        <taxon>Arthropoda</taxon>
        <taxon>Hexapoda</taxon>
        <taxon>Insecta</taxon>
        <taxon>Pterygota</taxon>
        <taxon>Neoptera</taxon>
        <taxon>Endopterygota</taxon>
        <taxon>Hymenoptera</taxon>
        <taxon>Apocrita</taxon>
        <taxon>Aculeata</taxon>
        <taxon>Formicoidea</taxon>
        <taxon>Formicidae</taxon>
        <taxon>Myrmicinae</taxon>
        <taxon>Trachymyrmex</taxon>
    </lineage>
</organism>
<feature type="signal peptide" evidence="1">
    <location>
        <begin position="1"/>
        <end position="19"/>
    </location>
</feature>
<evidence type="ECO:0000256" key="1">
    <source>
        <dbReference type="SAM" id="SignalP"/>
    </source>
</evidence>
<dbReference type="EMBL" id="KQ981382">
    <property type="protein sequence ID" value="KYN42162.1"/>
    <property type="molecule type" value="Genomic_DNA"/>
</dbReference>